<evidence type="ECO:0000313" key="2">
    <source>
        <dbReference type="WBParaSite" id="ACRNAN_Path_289.g1091.t1"/>
    </source>
</evidence>
<dbReference type="GO" id="GO:0005739">
    <property type="term" value="C:mitochondrion"/>
    <property type="evidence" value="ECO:0007669"/>
    <property type="project" value="TreeGrafter"/>
</dbReference>
<protein>
    <submittedName>
        <fullName evidence="2">GST C-terminal domain-containing protein</fullName>
    </submittedName>
</protein>
<dbReference type="GO" id="GO:0050220">
    <property type="term" value="F:prostaglandin-E synthase activity"/>
    <property type="evidence" value="ECO:0007669"/>
    <property type="project" value="TreeGrafter"/>
</dbReference>
<dbReference type="PANTHER" id="PTHR12782">
    <property type="entry name" value="MICROSOMAL PROSTAGLANDIN E SYNTHASE-2"/>
    <property type="match status" value="1"/>
</dbReference>
<accession>A0A914C4S8</accession>
<evidence type="ECO:0000313" key="1">
    <source>
        <dbReference type="Proteomes" id="UP000887540"/>
    </source>
</evidence>
<sequence length="97" mass="10899">MRIAASKHNIDDERQAIYDACKKWMKAKGDRVFMGGKEPNLADLALYGAINSFVGCTAFKEMREHSDIGTWYDAVHQAVHEKRGSALLVKKCKAINK</sequence>
<organism evidence="1 2">
    <name type="scientific">Acrobeloides nanus</name>
    <dbReference type="NCBI Taxonomy" id="290746"/>
    <lineage>
        <taxon>Eukaryota</taxon>
        <taxon>Metazoa</taxon>
        <taxon>Ecdysozoa</taxon>
        <taxon>Nematoda</taxon>
        <taxon>Chromadorea</taxon>
        <taxon>Rhabditida</taxon>
        <taxon>Tylenchina</taxon>
        <taxon>Cephalobomorpha</taxon>
        <taxon>Cephaloboidea</taxon>
        <taxon>Cephalobidae</taxon>
        <taxon>Acrobeloides</taxon>
    </lineage>
</organism>
<reference evidence="2" key="1">
    <citation type="submission" date="2022-11" db="UniProtKB">
        <authorList>
            <consortium name="WormBaseParasite"/>
        </authorList>
    </citation>
    <scope>IDENTIFICATION</scope>
</reference>
<dbReference type="Proteomes" id="UP000887540">
    <property type="component" value="Unplaced"/>
</dbReference>
<dbReference type="AlphaFoldDB" id="A0A914C4S8"/>
<proteinExistence type="predicted"/>
<dbReference type="InterPro" id="IPR036282">
    <property type="entry name" value="Glutathione-S-Trfase_C_sf"/>
</dbReference>
<dbReference type="PANTHER" id="PTHR12782:SF5">
    <property type="entry name" value="PROSTAGLANDIN E SYNTHASE 2"/>
    <property type="match status" value="1"/>
</dbReference>
<keyword evidence="1" id="KW-1185">Reference proteome</keyword>
<dbReference type="Gene3D" id="1.20.1050.10">
    <property type="match status" value="1"/>
</dbReference>
<dbReference type="WBParaSite" id="ACRNAN_Path_289.g1091.t1">
    <property type="protein sequence ID" value="ACRNAN_Path_289.g1091.t1"/>
    <property type="gene ID" value="ACRNAN_Path_289.g1091"/>
</dbReference>
<dbReference type="SUPFAM" id="SSF47616">
    <property type="entry name" value="GST C-terminal domain-like"/>
    <property type="match status" value="1"/>
</dbReference>
<name>A0A914C4S8_9BILA</name>